<dbReference type="EMBL" id="QXGA01000208">
    <property type="protein sequence ID" value="KAE9150030.1"/>
    <property type="molecule type" value="Genomic_DNA"/>
</dbReference>
<dbReference type="Proteomes" id="UP000440367">
    <property type="component" value="Unassembled WGS sequence"/>
</dbReference>
<dbReference type="EMBL" id="QXGB01000227">
    <property type="protein sequence ID" value="KAE9223682.1"/>
    <property type="molecule type" value="Genomic_DNA"/>
</dbReference>
<evidence type="ECO:0000313" key="3">
    <source>
        <dbReference type="EMBL" id="KAE9020709.1"/>
    </source>
</evidence>
<evidence type="ECO:0000313" key="9">
    <source>
        <dbReference type="Proteomes" id="UP000429523"/>
    </source>
</evidence>
<reference evidence="9 10" key="1">
    <citation type="submission" date="2018-08" db="EMBL/GenBank/DDBJ databases">
        <title>Genomic investigation of the strawberry pathogen Phytophthora fragariae indicates pathogenicity is determined by transcriptional variation in three key races.</title>
        <authorList>
            <person name="Adams T.M."/>
            <person name="Armitage A.D."/>
            <person name="Sobczyk M.K."/>
            <person name="Bates H.J."/>
            <person name="Dunwell J.M."/>
            <person name="Nellist C.F."/>
            <person name="Harrison R.J."/>
        </authorList>
    </citation>
    <scope>NUCLEOTIDE SEQUENCE [LARGE SCALE GENOMIC DNA]</scope>
    <source>
        <strain evidence="8 11">A4</strain>
        <strain evidence="7 12">BC-1</strain>
        <strain evidence="6 10">NOV-27</strain>
        <strain evidence="5 13">NOV-5</strain>
        <strain evidence="4 14">NOV-71</strain>
        <strain evidence="2 9">NOV-9</strain>
        <strain evidence="3 15">SCRP245</strain>
    </source>
</reference>
<dbReference type="Proteomes" id="UP000429523">
    <property type="component" value="Unassembled WGS sequence"/>
</dbReference>
<evidence type="ECO:0000313" key="4">
    <source>
        <dbReference type="EMBL" id="KAE9125423.1"/>
    </source>
</evidence>
<dbReference type="Proteomes" id="UP000460718">
    <property type="component" value="Unassembled WGS sequence"/>
</dbReference>
<organism evidence="2 9">
    <name type="scientific">Phytophthora fragariae</name>
    <dbReference type="NCBI Taxonomy" id="53985"/>
    <lineage>
        <taxon>Eukaryota</taxon>
        <taxon>Sar</taxon>
        <taxon>Stramenopiles</taxon>
        <taxon>Oomycota</taxon>
        <taxon>Peronosporomycetes</taxon>
        <taxon>Peronosporales</taxon>
        <taxon>Peronosporaceae</taxon>
        <taxon>Phytophthora</taxon>
    </lineage>
</organism>
<sequence>MVVHPRDGALPPSSSSSKRKRDDEAFSQRQVAQRLQLCADVGDAFAFVQRSLQHQFMRYAAQKARADELSRLHVALEQCTHFQALSAAEMGDDGMDPQQVMSLLHRTEKMVRKLDSKKRSVATRTETVIKRLPRLMTKATRLISERRQMLKEQQELPMKFQWVPMVLWRLYDDVVGAAKEDKELKPMKTALHHVMKTLKDTNPFFYLQVLYRPPPQHLDGQWEILASDNLTAIARSMTPFFRELKRRSFALKNKRDSFVRIHHGWEQLRFTLTFTRRAARHFHFLILHLYALAMGCDESNVHAGIISEKATSGMLRDDAELRSRLRLSRESAYSEDHLIKETYEWTPELLVYLDEWRRHQDSEKVASLGFDRRERHCDFLPQFPIGGKPFRDGRRIPRTDVLGEIGFHLRNVRHVWRASRLGTRHFESMRIEDIGRLERKIKHSLAAVVDLVYKMMLARWMDRRKRPTAWWNTLELRKEIGNEENSEDALTEIVPESSTIEANYDGDDGQDATDAESVEHKECKRTRMHLPPPGGFRSPRSVNLSDVVADSSRKTETSGDGLRRVVPRRPVLDHIIQLGDIYAWTYDDLDSFHHDVTRIDEVRTKIIALSDRLDSSKVSLELVTQSDLVPPFGDSIRNDWSVSCIANHVCSLTTKAAALAEEAAMHNATITITKSPDMTTSGDTDDNNSICSEASNDAAVKELQESVEKAHLSVKELLAPYDGTLTPEWRDLIKFTGRGTIQLLRSIAREELLCKADQGSQANEA</sequence>
<accession>A0A6A3FC24</accession>
<evidence type="ECO:0000313" key="14">
    <source>
        <dbReference type="Proteomes" id="UP000441208"/>
    </source>
</evidence>
<dbReference type="OrthoDB" id="126858at2759"/>
<dbReference type="Proteomes" id="UP000437068">
    <property type="component" value="Unassembled WGS sequence"/>
</dbReference>
<dbReference type="Proteomes" id="UP000441208">
    <property type="component" value="Unassembled WGS sequence"/>
</dbReference>
<evidence type="ECO:0000313" key="8">
    <source>
        <dbReference type="EMBL" id="KAE9320034.1"/>
    </source>
</evidence>
<evidence type="ECO:0000313" key="5">
    <source>
        <dbReference type="EMBL" id="KAE9150030.1"/>
    </source>
</evidence>
<proteinExistence type="predicted"/>
<evidence type="ECO:0000313" key="13">
    <source>
        <dbReference type="Proteomes" id="UP000440732"/>
    </source>
</evidence>
<gene>
    <name evidence="8" type="ORF">PF001_g5601</name>
    <name evidence="7" type="ORF">PF002_g7188</name>
    <name evidence="6" type="ORF">PF005_g6218</name>
    <name evidence="5" type="ORF">PF006_g5540</name>
    <name evidence="4" type="ORF">PF007_g6354</name>
    <name evidence="2" type="ORF">PF009_g6888</name>
    <name evidence="3" type="ORF">PF011_g5277</name>
</gene>
<evidence type="ECO:0000313" key="7">
    <source>
        <dbReference type="EMBL" id="KAE9245574.1"/>
    </source>
</evidence>
<evidence type="ECO:0000313" key="6">
    <source>
        <dbReference type="EMBL" id="KAE9223682.1"/>
    </source>
</evidence>
<evidence type="ECO:0000313" key="10">
    <source>
        <dbReference type="Proteomes" id="UP000433483"/>
    </source>
</evidence>
<comment type="caution">
    <text evidence="2">The sequence shown here is derived from an EMBL/GenBank/DDBJ whole genome shotgun (WGS) entry which is preliminary data.</text>
</comment>
<dbReference type="EMBL" id="QXGE01000210">
    <property type="protein sequence ID" value="KAE9320034.1"/>
    <property type="molecule type" value="Genomic_DNA"/>
</dbReference>
<dbReference type="EMBL" id="QXGD01000261">
    <property type="protein sequence ID" value="KAE9245574.1"/>
    <property type="molecule type" value="Genomic_DNA"/>
</dbReference>
<dbReference type="Proteomes" id="UP000433483">
    <property type="component" value="Unassembled WGS sequence"/>
</dbReference>
<evidence type="ECO:0000313" key="2">
    <source>
        <dbReference type="EMBL" id="KAE8943385.1"/>
    </source>
</evidence>
<feature type="region of interest" description="Disordered" evidence="1">
    <location>
        <begin position="500"/>
        <end position="541"/>
    </location>
</feature>
<dbReference type="Proteomes" id="UP000440732">
    <property type="component" value="Unassembled WGS sequence"/>
</dbReference>
<keyword evidence="10" id="KW-1185">Reference proteome</keyword>
<dbReference type="EMBL" id="QXFW01000203">
    <property type="protein sequence ID" value="KAE9020709.1"/>
    <property type="molecule type" value="Genomic_DNA"/>
</dbReference>
<evidence type="ECO:0000313" key="12">
    <source>
        <dbReference type="Proteomes" id="UP000440367"/>
    </source>
</evidence>
<evidence type="ECO:0000313" key="15">
    <source>
        <dbReference type="Proteomes" id="UP000460718"/>
    </source>
</evidence>
<evidence type="ECO:0000313" key="11">
    <source>
        <dbReference type="Proteomes" id="UP000437068"/>
    </source>
</evidence>
<dbReference type="AlphaFoldDB" id="A0A6A3FC24"/>
<evidence type="ECO:0000256" key="1">
    <source>
        <dbReference type="SAM" id="MobiDB-lite"/>
    </source>
</evidence>
<dbReference type="EMBL" id="QXFZ01000235">
    <property type="protein sequence ID" value="KAE9125423.1"/>
    <property type="molecule type" value="Genomic_DNA"/>
</dbReference>
<protein>
    <submittedName>
        <fullName evidence="2">Uncharacterized protein</fullName>
    </submittedName>
</protein>
<feature type="region of interest" description="Disordered" evidence="1">
    <location>
        <begin position="1"/>
        <end position="26"/>
    </location>
</feature>
<dbReference type="EMBL" id="QXGF01000254">
    <property type="protein sequence ID" value="KAE8943385.1"/>
    <property type="molecule type" value="Genomic_DNA"/>
</dbReference>
<name>A0A6A3FC24_9STRA</name>
<feature type="compositionally biased region" description="Acidic residues" evidence="1">
    <location>
        <begin position="504"/>
        <end position="516"/>
    </location>
</feature>